<evidence type="ECO:0000256" key="2">
    <source>
        <dbReference type="SAM" id="MobiDB-lite"/>
    </source>
</evidence>
<organism evidence="3 4">
    <name type="scientific">Triparma strigata</name>
    <dbReference type="NCBI Taxonomy" id="1606541"/>
    <lineage>
        <taxon>Eukaryota</taxon>
        <taxon>Sar</taxon>
        <taxon>Stramenopiles</taxon>
        <taxon>Ochrophyta</taxon>
        <taxon>Bolidophyceae</taxon>
        <taxon>Parmales</taxon>
        <taxon>Triparmaceae</taxon>
        <taxon>Triparma</taxon>
    </lineage>
</organism>
<feature type="compositionally biased region" description="Polar residues" evidence="2">
    <location>
        <begin position="8"/>
        <end position="33"/>
    </location>
</feature>
<dbReference type="OrthoDB" id="200867at2759"/>
<name>A0A9W7A528_9STRA</name>
<feature type="region of interest" description="Disordered" evidence="2">
    <location>
        <begin position="254"/>
        <end position="284"/>
    </location>
</feature>
<proteinExistence type="predicted"/>
<dbReference type="Proteomes" id="UP001165085">
    <property type="component" value="Unassembled WGS sequence"/>
</dbReference>
<evidence type="ECO:0000256" key="1">
    <source>
        <dbReference type="SAM" id="Coils"/>
    </source>
</evidence>
<gene>
    <name evidence="3" type="ORF">TrST_g12878</name>
</gene>
<accession>A0A9W7A528</accession>
<sequence length="399" mass="44875">MAEKQAMDQISSNQRSVLGFSPNQKAVDSSKTIHVTLPVPQIKQNSPPSQKQPSPENPPPANPLKEDGTTRSPGGDTNAGRGSEPSEDLYLSRRHKIHETLHTVQKSRGDLERKLNELESMSSRIELGFHPALEQMVLDDERLRSDLDRRRAITEKLIRNEIDAKQAGVKQHLRLLQQQLVSVQQCEEIVKHVLKLEKPYMIRAFPRVEIEAKQVLDTYDALGKLDMPTAGVVTPDMFPKSYLADLQLTIKKKGKDGEGGWLDPELKKTPSPPKKKKPQEEMEDEIKEKDAVILQLIKTVEKLEVLADLKKEAKSFEEAQAKATEDVKALIREGKRRNQMENLEGIKTESASPALALSGVNGGLEAARKFEREVLKASTQESFMQPTMSNYAKQRMVLR</sequence>
<dbReference type="AlphaFoldDB" id="A0A9W7A528"/>
<evidence type="ECO:0000313" key="3">
    <source>
        <dbReference type="EMBL" id="GMH62813.1"/>
    </source>
</evidence>
<reference evidence="4" key="1">
    <citation type="journal article" date="2023" name="Commun. Biol.">
        <title>Genome analysis of Parmales, the sister group of diatoms, reveals the evolutionary specialization of diatoms from phago-mixotrophs to photoautotrophs.</title>
        <authorList>
            <person name="Ban H."/>
            <person name="Sato S."/>
            <person name="Yoshikawa S."/>
            <person name="Yamada K."/>
            <person name="Nakamura Y."/>
            <person name="Ichinomiya M."/>
            <person name="Sato N."/>
            <person name="Blanc-Mathieu R."/>
            <person name="Endo H."/>
            <person name="Kuwata A."/>
            <person name="Ogata H."/>
        </authorList>
    </citation>
    <scope>NUCLEOTIDE SEQUENCE [LARGE SCALE GENOMIC DNA]</scope>
    <source>
        <strain evidence="4">NIES 3701</strain>
    </source>
</reference>
<keyword evidence="4" id="KW-1185">Reference proteome</keyword>
<feature type="compositionally biased region" description="Low complexity" evidence="2">
    <location>
        <begin position="40"/>
        <end position="54"/>
    </location>
</feature>
<feature type="region of interest" description="Disordered" evidence="2">
    <location>
        <begin position="1"/>
        <end position="87"/>
    </location>
</feature>
<dbReference type="EMBL" id="BRXY01000080">
    <property type="protein sequence ID" value="GMH62813.1"/>
    <property type="molecule type" value="Genomic_DNA"/>
</dbReference>
<comment type="caution">
    <text evidence="3">The sequence shown here is derived from an EMBL/GenBank/DDBJ whole genome shotgun (WGS) entry which is preliminary data.</text>
</comment>
<evidence type="ECO:0000313" key="4">
    <source>
        <dbReference type="Proteomes" id="UP001165085"/>
    </source>
</evidence>
<protein>
    <submittedName>
        <fullName evidence="3">Uncharacterized protein</fullName>
    </submittedName>
</protein>
<keyword evidence="1" id="KW-0175">Coiled coil</keyword>
<feature type="coiled-coil region" evidence="1">
    <location>
        <begin position="306"/>
        <end position="333"/>
    </location>
</feature>